<gene>
    <name evidence="6 7" type="primary">kduI</name>
    <name evidence="7" type="ORF">OKA05_24910</name>
</gene>
<evidence type="ECO:0000313" key="7">
    <source>
        <dbReference type="EMBL" id="MCW1925823.1"/>
    </source>
</evidence>
<dbReference type="CDD" id="cd20491">
    <property type="entry name" value="cupin_KduI_C"/>
    <property type="match status" value="1"/>
</dbReference>
<evidence type="ECO:0000256" key="1">
    <source>
        <dbReference type="ARBA" id="ARBA00000552"/>
    </source>
</evidence>
<organism evidence="7 8">
    <name type="scientific">Luteolibacter arcticus</name>
    <dbReference type="NCBI Taxonomy" id="1581411"/>
    <lineage>
        <taxon>Bacteria</taxon>
        <taxon>Pseudomonadati</taxon>
        <taxon>Verrucomicrobiota</taxon>
        <taxon>Verrucomicrobiia</taxon>
        <taxon>Verrucomicrobiales</taxon>
        <taxon>Verrucomicrobiaceae</taxon>
        <taxon>Luteolibacter</taxon>
    </lineage>
</organism>
<dbReference type="EMBL" id="JAPDDT010000017">
    <property type="protein sequence ID" value="MCW1925823.1"/>
    <property type="molecule type" value="Genomic_DNA"/>
</dbReference>
<keyword evidence="5 6" id="KW-0413">Isomerase</keyword>
<keyword evidence="8" id="KW-1185">Reference proteome</keyword>
<dbReference type="PIRSF" id="PIRSF006625">
    <property type="entry name" value="KduI"/>
    <property type="match status" value="1"/>
</dbReference>
<dbReference type="GO" id="GO:0008697">
    <property type="term" value="F:4-deoxy-L-threo-5-hexosulose-uronate ketol-isomerase activity"/>
    <property type="evidence" value="ECO:0007669"/>
    <property type="project" value="UniProtKB-EC"/>
</dbReference>
<proteinExistence type="inferred from homology"/>
<keyword evidence="3 6" id="KW-0479">Metal-binding</keyword>
<dbReference type="PANTHER" id="PTHR38461">
    <property type="entry name" value="4-DEOXY-L-THREO-5-HEXOSULOSE-URONATE KETOL-ISOMERASE"/>
    <property type="match status" value="1"/>
</dbReference>
<comment type="function">
    <text evidence="6">Catalyzes the isomerization of 5-dehydro-4-deoxy-D-glucuronate to 3-deoxy-D-glycero-2,5-hexodiulosonate.</text>
</comment>
<evidence type="ECO:0000256" key="5">
    <source>
        <dbReference type="ARBA" id="ARBA00023235"/>
    </source>
</evidence>
<name>A0ABT3GQN6_9BACT</name>
<comment type="cofactor">
    <cofactor evidence="6">
        <name>Zn(2+)</name>
        <dbReference type="ChEBI" id="CHEBI:29105"/>
    </cofactor>
    <text evidence="6">Binds 1 zinc ion per subunit.</text>
</comment>
<dbReference type="InterPro" id="IPR027449">
    <property type="entry name" value="KduI_N"/>
</dbReference>
<evidence type="ECO:0000256" key="4">
    <source>
        <dbReference type="ARBA" id="ARBA00022833"/>
    </source>
</evidence>
<protein>
    <recommendedName>
        <fullName evidence="6">4-deoxy-L-threo-5-hexosulose-uronate ketol-isomerase</fullName>
        <ecNumber evidence="6">5.3.1.17</ecNumber>
    </recommendedName>
    <alternativeName>
        <fullName evidence="6">5-keto-4-deoxyuronate isomerase</fullName>
    </alternativeName>
    <alternativeName>
        <fullName evidence="6">DKI isomerase</fullName>
    </alternativeName>
</protein>
<feature type="binding site" evidence="6">
    <location>
        <position position="196"/>
    </location>
    <ligand>
        <name>Zn(2+)</name>
        <dbReference type="ChEBI" id="CHEBI:29105"/>
    </ligand>
</feature>
<comment type="catalytic activity">
    <reaction evidence="1 6">
        <text>5-dehydro-4-deoxy-D-glucuronate = 3-deoxy-D-glycero-2,5-hexodiulosonate</text>
        <dbReference type="Rhea" id="RHEA:23896"/>
        <dbReference type="ChEBI" id="CHEBI:17117"/>
        <dbReference type="ChEBI" id="CHEBI:29071"/>
        <dbReference type="EC" id="5.3.1.17"/>
    </reaction>
</comment>
<evidence type="ECO:0000256" key="3">
    <source>
        <dbReference type="ARBA" id="ARBA00022723"/>
    </source>
</evidence>
<evidence type="ECO:0000256" key="6">
    <source>
        <dbReference type="HAMAP-Rule" id="MF_00687"/>
    </source>
</evidence>
<reference evidence="7 8" key="1">
    <citation type="submission" date="2022-10" db="EMBL/GenBank/DDBJ databases">
        <title>Luteolibacter arcticus strain CCTCC AB 2014275, whole genome shotgun sequencing project.</title>
        <authorList>
            <person name="Zhao G."/>
            <person name="Shen L."/>
        </authorList>
    </citation>
    <scope>NUCLEOTIDE SEQUENCE [LARGE SCALE GENOMIC DNA]</scope>
    <source>
        <strain evidence="7 8">CCTCC AB 2014275</strain>
    </source>
</reference>
<dbReference type="PANTHER" id="PTHR38461:SF1">
    <property type="entry name" value="4-DEOXY-L-THREO-5-HEXOSULOSE-URONATE KETOL-ISOMERASE"/>
    <property type="match status" value="1"/>
</dbReference>
<keyword evidence="4 6" id="KW-0862">Zinc</keyword>
<dbReference type="InterPro" id="IPR011051">
    <property type="entry name" value="RmlC_Cupin_sf"/>
</dbReference>
<dbReference type="SUPFAM" id="SSF51182">
    <property type="entry name" value="RmlC-like cupins"/>
    <property type="match status" value="1"/>
</dbReference>
<dbReference type="InterPro" id="IPR014710">
    <property type="entry name" value="RmlC-like_jellyroll"/>
</dbReference>
<sequence>MRVIHAPSPHETSMLDTSGLREAFLVEELFQPGELTLVSTDLDRAIVGSAVPTAAPLKLDAGDELRAPYFCERREIGVMNFAGKGTVTVDGTAYELDKCDCLYIGRGSQEVAFASADAAAPAEFYLISYPAHAAYPTMKATPADANRVELGSKEECNERTICQYIHENGIKSCQLVLGYTEFKPGSIWNTMPAHTHLRRSEVYCYFDVPAGHAVLHMMGEPDETRPLWVHDKQAVLSPAWSIHCGCGTAAYRFVWAMGGENQAFTDMDKIAISELR</sequence>
<dbReference type="InterPro" id="IPR021120">
    <property type="entry name" value="KduI/IolB_isomerase"/>
</dbReference>
<evidence type="ECO:0000313" key="8">
    <source>
        <dbReference type="Proteomes" id="UP001320876"/>
    </source>
</evidence>
<dbReference type="RefSeq" id="WP_264489930.1">
    <property type="nucleotide sequence ID" value="NZ_JAPDDT010000017.1"/>
</dbReference>
<dbReference type="InterPro" id="IPR007045">
    <property type="entry name" value="KduI"/>
</dbReference>
<evidence type="ECO:0000256" key="2">
    <source>
        <dbReference type="ARBA" id="ARBA00008086"/>
    </source>
</evidence>
<dbReference type="Gene3D" id="2.60.120.10">
    <property type="entry name" value="Jelly Rolls"/>
    <property type="match status" value="1"/>
</dbReference>
<feature type="binding site" evidence="6">
    <location>
        <position position="201"/>
    </location>
    <ligand>
        <name>Zn(2+)</name>
        <dbReference type="ChEBI" id="CHEBI:29105"/>
    </ligand>
</feature>
<feature type="binding site" evidence="6">
    <location>
        <position position="243"/>
    </location>
    <ligand>
        <name>Zn(2+)</name>
        <dbReference type="ChEBI" id="CHEBI:29105"/>
    </ligand>
</feature>
<feature type="binding site" evidence="6">
    <location>
        <position position="194"/>
    </location>
    <ligand>
        <name>Zn(2+)</name>
        <dbReference type="ChEBI" id="CHEBI:29105"/>
    </ligand>
</feature>
<dbReference type="HAMAP" id="MF_00687">
    <property type="entry name" value="KduI"/>
    <property type="match status" value="1"/>
</dbReference>
<dbReference type="NCBIfam" id="NF002091">
    <property type="entry name" value="PRK00924.1"/>
    <property type="match status" value="1"/>
</dbReference>
<dbReference type="Proteomes" id="UP001320876">
    <property type="component" value="Unassembled WGS sequence"/>
</dbReference>
<dbReference type="EC" id="5.3.1.17" evidence="6"/>
<dbReference type="Gene3D" id="2.60.120.520">
    <property type="entry name" value="pectin degrading enzyme 5-keto 4- deoxyuronate isomerase, domain 1"/>
    <property type="match status" value="1"/>
</dbReference>
<dbReference type="CDD" id="cd20294">
    <property type="entry name" value="cupin_KduI_N"/>
    <property type="match status" value="1"/>
</dbReference>
<accession>A0ABT3GQN6</accession>
<comment type="caution">
    <text evidence="7">The sequence shown here is derived from an EMBL/GenBank/DDBJ whole genome shotgun (WGS) entry which is preliminary data.</text>
</comment>
<comment type="pathway">
    <text evidence="6">Glycan metabolism; pectin degradation; 2-dehydro-3-deoxy-D-gluconate from pectin: step 4/5.</text>
</comment>
<dbReference type="Pfam" id="PF04962">
    <property type="entry name" value="KduI"/>
    <property type="match status" value="1"/>
</dbReference>
<comment type="similarity">
    <text evidence="2 6">Belongs to the KduI family.</text>
</comment>